<comment type="caution">
    <text evidence="11">Lacks conserved residue(s) required for the propagation of feature annotation.</text>
</comment>
<evidence type="ECO:0000256" key="4">
    <source>
        <dbReference type="ARBA" id="ARBA00022490"/>
    </source>
</evidence>
<sequence length="275" mass="29668">MPPFCLGHLHAMPGSDPEYDPFGRIPGYTPPSGAPMSDPLKYRRILLKLSGEALMGEADYGIDPKVIGRLANEIIEVQKAGIQIGVVIGGGNIFRGAGLAAAGMDRVTGDHMGMLATVMNALAMQDAIEKRGGFARVMSAIQIHDVAEDFIRRRAIRHIEKGRIALFAAGTGNPFFTTDSAAALRAIEVSADLLLKATKVDGVYTADPAKHSDATRFEKLTYDQVIERKLAVMDTAAIALCRDHRMPLRIYDMTVPGNLMRIMHGEPIGTLVDAS</sequence>
<evidence type="ECO:0000256" key="6">
    <source>
        <dbReference type="ARBA" id="ARBA00022741"/>
    </source>
</evidence>
<keyword evidence="7 11" id="KW-0418">Kinase</keyword>
<dbReference type="SUPFAM" id="SSF53633">
    <property type="entry name" value="Carbamate kinase-like"/>
    <property type="match status" value="1"/>
</dbReference>
<protein>
    <recommendedName>
        <fullName evidence="11">Uridylate kinase</fullName>
        <shortName evidence="11">UK</shortName>
        <ecNumber evidence="11">2.7.4.22</ecNumber>
    </recommendedName>
    <alternativeName>
        <fullName evidence="11">Uridine monophosphate kinase</fullName>
        <shortName evidence="11">UMP kinase</shortName>
        <shortName evidence="11">UMPK</shortName>
    </alternativeName>
</protein>
<dbReference type="PANTHER" id="PTHR42833:SF4">
    <property type="entry name" value="URIDYLATE KINASE PUMPKIN, CHLOROPLASTIC"/>
    <property type="match status" value="1"/>
</dbReference>
<dbReference type="Pfam" id="PF00696">
    <property type="entry name" value="AA_kinase"/>
    <property type="match status" value="1"/>
</dbReference>
<feature type="binding site" evidence="11">
    <location>
        <position position="204"/>
    </location>
    <ligand>
        <name>ATP</name>
        <dbReference type="ChEBI" id="CHEBI:30616"/>
    </ligand>
</feature>
<dbReference type="InterPro" id="IPR011817">
    <property type="entry name" value="Uridylate_kinase"/>
</dbReference>
<feature type="binding site" evidence="11">
    <location>
        <position position="110"/>
    </location>
    <ligand>
        <name>UMP</name>
        <dbReference type="ChEBI" id="CHEBI:57865"/>
    </ligand>
</feature>
<evidence type="ECO:0000256" key="2">
    <source>
        <dbReference type="ARBA" id="ARBA00004791"/>
    </source>
</evidence>
<proteinExistence type="inferred from homology"/>
<evidence type="ECO:0000256" key="1">
    <source>
        <dbReference type="ARBA" id="ARBA00004496"/>
    </source>
</evidence>
<keyword evidence="8 11" id="KW-0067">ATP-binding</keyword>
<dbReference type="GO" id="GO:0016301">
    <property type="term" value="F:kinase activity"/>
    <property type="evidence" value="ECO:0007669"/>
    <property type="project" value="UniProtKB-KW"/>
</dbReference>
<feature type="binding site" evidence="11">
    <location>
        <begin position="171"/>
        <end position="178"/>
    </location>
    <ligand>
        <name>UMP</name>
        <dbReference type="ChEBI" id="CHEBI:57865"/>
    </ligand>
</feature>
<comment type="pathway">
    <text evidence="2 11">Pyrimidine metabolism; CTP biosynthesis via de novo pathway; UDP from UMP (UMPK route): step 1/1.</text>
</comment>
<evidence type="ECO:0000256" key="3">
    <source>
        <dbReference type="ARBA" id="ARBA00007614"/>
    </source>
</evidence>
<comment type="subunit">
    <text evidence="11">Homohexamer.</text>
</comment>
<feature type="binding site" evidence="11">
    <location>
        <position position="198"/>
    </location>
    <ligand>
        <name>ATP</name>
        <dbReference type="ChEBI" id="CHEBI:30616"/>
    </ligand>
</feature>
<dbReference type="InterPro" id="IPR001048">
    <property type="entry name" value="Asp/Glu/Uridylate_kinase"/>
</dbReference>
<keyword evidence="14" id="KW-1185">Reference proteome</keyword>
<comment type="similarity">
    <text evidence="3 11">Belongs to the UMP kinase family.</text>
</comment>
<gene>
    <name evidence="11 13" type="primary">pyrH</name>
    <name evidence="13" type="ORF">GCM10007898_36620</name>
</gene>
<dbReference type="InterPro" id="IPR001057">
    <property type="entry name" value="Glu/AcGlu_kinase"/>
</dbReference>
<dbReference type="PIRSF" id="PIRSF005650">
    <property type="entry name" value="Uridylate_kin"/>
    <property type="match status" value="1"/>
</dbReference>
<keyword evidence="9 11" id="KW-0665">Pyrimidine biosynthesis</keyword>
<evidence type="ECO:0000256" key="11">
    <source>
        <dbReference type="HAMAP-Rule" id="MF_01220"/>
    </source>
</evidence>
<evidence type="ECO:0000256" key="9">
    <source>
        <dbReference type="ARBA" id="ARBA00022975"/>
    </source>
</evidence>
<comment type="function">
    <text evidence="11">Catalyzes the reversible phosphorylation of UMP to UDP.</text>
</comment>
<reference evidence="14" key="1">
    <citation type="journal article" date="2019" name="Int. J. Syst. Evol. Microbiol.">
        <title>The Global Catalogue of Microorganisms (GCM) 10K type strain sequencing project: providing services to taxonomists for standard genome sequencing and annotation.</title>
        <authorList>
            <consortium name="The Broad Institute Genomics Platform"/>
            <consortium name="The Broad Institute Genome Sequencing Center for Infectious Disease"/>
            <person name="Wu L."/>
            <person name="Ma J."/>
        </authorList>
    </citation>
    <scope>NUCLEOTIDE SEQUENCE [LARGE SCALE GENOMIC DNA]</scope>
    <source>
        <strain evidence="14">NBRC 111981</strain>
    </source>
</reference>
<evidence type="ECO:0000313" key="13">
    <source>
        <dbReference type="EMBL" id="GLQ90087.1"/>
    </source>
</evidence>
<feature type="binding site" evidence="11">
    <location>
        <position position="95"/>
    </location>
    <ligand>
        <name>ATP</name>
        <dbReference type="ChEBI" id="CHEBI:30616"/>
    </ligand>
</feature>
<dbReference type="HAMAP" id="MF_01220_B">
    <property type="entry name" value="PyrH_B"/>
    <property type="match status" value="1"/>
</dbReference>
<comment type="subcellular location">
    <subcellularLocation>
        <location evidence="1 11">Cytoplasm</location>
    </subcellularLocation>
</comment>
<evidence type="ECO:0000259" key="12">
    <source>
        <dbReference type="Pfam" id="PF00696"/>
    </source>
</evidence>
<dbReference type="PANTHER" id="PTHR42833">
    <property type="entry name" value="URIDYLATE KINASE"/>
    <property type="match status" value="1"/>
</dbReference>
<comment type="activity regulation">
    <text evidence="11">Inhibited by UTP.</text>
</comment>
<organism evidence="13 14">
    <name type="scientific">Dyella flagellata</name>
    <dbReference type="NCBI Taxonomy" id="1867833"/>
    <lineage>
        <taxon>Bacteria</taxon>
        <taxon>Pseudomonadati</taxon>
        <taxon>Pseudomonadota</taxon>
        <taxon>Gammaproteobacteria</taxon>
        <taxon>Lysobacterales</taxon>
        <taxon>Rhodanobacteraceae</taxon>
        <taxon>Dyella</taxon>
    </lineage>
</organism>
<dbReference type="InterPro" id="IPR036393">
    <property type="entry name" value="AceGlu_kinase-like_sf"/>
</dbReference>
<evidence type="ECO:0000313" key="14">
    <source>
        <dbReference type="Proteomes" id="UP001156627"/>
    </source>
</evidence>
<evidence type="ECO:0000256" key="7">
    <source>
        <dbReference type="ARBA" id="ARBA00022777"/>
    </source>
</evidence>
<keyword evidence="4 11" id="KW-0963">Cytoplasm</keyword>
<feature type="binding site" evidence="11">
    <location>
        <position position="91"/>
    </location>
    <ligand>
        <name>ATP</name>
        <dbReference type="ChEBI" id="CHEBI:30616"/>
    </ligand>
</feature>
<evidence type="ECO:0000256" key="10">
    <source>
        <dbReference type="ARBA" id="ARBA00047767"/>
    </source>
</evidence>
<accession>A0ABQ5XFI5</accession>
<dbReference type="PRINTS" id="PR00474">
    <property type="entry name" value="GLU5KINASE"/>
</dbReference>
<name>A0ABQ5XFI5_9GAMM</name>
<dbReference type="EMBL" id="BSOA01000047">
    <property type="protein sequence ID" value="GLQ90087.1"/>
    <property type="molecule type" value="Genomic_DNA"/>
</dbReference>
<evidence type="ECO:0000256" key="8">
    <source>
        <dbReference type="ARBA" id="ARBA00022840"/>
    </source>
</evidence>
<feature type="domain" description="Aspartate/glutamate/uridylate kinase" evidence="12">
    <location>
        <begin position="44"/>
        <end position="251"/>
    </location>
</feature>
<comment type="caution">
    <text evidence="13">The sequence shown here is derived from an EMBL/GenBank/DDBJ whole genome shotgun (WGS) entry which is preliminary data.</text>
</comment>
<dbReference type="InterPro" id="IPR015963">
    <property type="entry name" value="Uridylate_kinase_bac"/>
</dbReference>
<dbReference type="CDD" id="cd04254">
    <property type="entry name" value="AAK_UMPK-PyrH-Ec"/>
    <property type="match status" value="1"/>
</dbReference>
<keyword evidence="5 11" id="KW-0808">Transferase</keyword>
<evidence type="ECO:0000256" key="5">
    <source>
        <dbReference type="ARBA" id="ARBA00022679"/>
    </source>
</evidence>
<feature type="binding site" evidence="11">
    <location>
        <position position="90"/>
    </location>
    <ligand>
        <name>UMP</name>
        <dbReference type="ChEBI" id="CHEBI:57865"/>
    </ligand>
</feature>
<feature type="binding site" evidence="11">
    <location>
        <position position="207"/>
    </location>
    <ligand>
        <name>ATP</name>
        <dbReference type="ChEBI" id="CHEBI:30616"/>
    </ligand>
</feature>
<feature type="binding site" evidence="11">
    <location>
        <begin position="48"/>
        <end position="51"/>
    </location>
    <ligand>
        <name>ATP</name>
        <dbReference type="ChEBI" id="CHEBI:30616"/>
    </ligand>
</feature>
<dbReference type="EC" id="2.7.4.22" evidence="11"/>
<dbReference type="NCBIfam" id="TIGR02075">
    <property type="entry name" value="pyrH_bact"/>
    <property type="match status" value="1"/>
</dbReference>
<dbReference type="Gene3D" id="3.40.1160.10">
    <property type="entry name" value="Acetylglutamate kinase-like"/>
    <property type="match status" value="1"/>
</dbReference>
<dbReference type="Proteomes" id="UP001156627">
    <property type="component" value="Unassembled WGS sequence"/>
</dbReference>
<comment type="catalytic activity">
    <reaction evidence="10 11">
        <text>UMP + ATP = UDP + ADP</text>
        <dbReference type="Rhea" id="RHEA:24400"/>
        <dbReference type="ChEBI" id="CHEBI:30616"/>
        <dbReference type="ChEBI" id="CHEBI:57865"/>
        <dbReference type="ChEBI" id="CHEBI:58223"/>
        <dbReference type="ChEBI" id="CHEBI:456216"/>
        <dbReference type="EC" id="2.7.4.22"/>
    </reaction>
</comment>
<keyword evidence="6 11" id="KW-0547">Nucleotide-binding</keyword>